<protein>
    <recommendedName>
        <fullName evidence="4">WxL domain-containing protein</fullName>
    </recommendedName>
</protein>
<proteinExistence type="predicted"/>
<dbReference type="Proteomes" id="UP000664495">
    <property type="component" value="Unassembled WGS sequence"/>
</dbReference>
<evidence type="ECO:0000313" key="3">
    <source>
        <dbReference type="Proteomes" id="UP000664495"/>
    </source>
</evidence>
<feature type="chain" id="PRO_5046975946" description="WxL domain-containing protein" evidence="1">
    <location>
        <begin position="27"/>
        <end position="191"/>
    </location>
</feature>
<accession>A0ABS3HHP2</accession>
<dbReference type="EMBL" id="JAFLVR010000027">
    <property type="protein sequence ID" value="MBO0452977.1"/>
    <property type="molecule type" value="Genomic_DNA"/>
</dbReference>
<dbReference type="RefSeq" id="WP_207108750.1">
    <property type="nucleotide sequence ID" value="NZ_JAFLVR010000027.1"/>
</dbReference>
<name>A0ABS3HHP2_9ENTE</name>
<comment type="caution">
    <text evidence="2">The sequence shown here is derived from an EMBL/GenBank/DDBJ whole genome shotgun (WGS) entry which is preliminary data.</text>
</comment>
<keyword evidence="3" id="KW-1185">Reference proteome</keyword>
<gene>
    <name evidence="2" type="ORF">JZO85_11890</name>
</gene>
<evidence type="ECO:0000256" key="1">
    <source>
        <dbReference type="SAM" id="SignalP"/>
    </source>
</evidence>
<evidence type="ECO:0008006" key="4">
    <source>
        <dbReference type="Google" id="ProtNLM"/>
    </source>
</evidence>
<feature type="signal peptide" evidence="1">
    <location>
        <begin position="1"/>
        <end position="26"/>
    </location>
</feature>
<organism evidence="2 3">
    <name type="scientific">Candidatus Enterococcus murrayae</name>
    <dbReference type="NCBI Taxonomy" id="2815321"/>
    <lineage>
        <taxon>Bacteria</taxon>
        <taxon>Bacillati</taxon>
        <taxon>Bacillota</taxon>
        <taxon>Bacilli</taxon>
        <taxon>Lactobacillales</taxon>
        <taxon>Enterococcaceae</taxon>
        <taxon>Enterococcus</taxon>
    </lineage>
</organism>
<keyword evidence="1" id="KW-0732">Signal</keyword>
<evidence type="ECO:0000313" key="2">
    <source>
        <dbReference type="EMBL" id="MBO0452977.1"/>
    </source>
</evidence>
<reference evidence="2 3" key="1">
    <citation type="submission" date="2021-03" db="EMBL/GenBank/DDBJ databases">
        <title>Enterococcal diversity collection.</title>
        <authorList>
            <person name="Gilmore M.S."/>
            <person name="Schwartzman J."/>
            <person name="Van Tyne D."/>
            <person name="Martin M."/>
            <person name="Earl A.M."/>
            <person name="Manson A.L."/>
            <person name="Straub T."/>
            <person name="Salamzade R."/>
            <person name="Saavedra J."/>
            <person name="Lebreton F."/>
            <person name="Prichula J."/>
            <person name="Schaufler K."/>
            <person name="Gaca A."/>
            <person name="Sgardioli B."/>
            <person name="Wagenaar J."/>
            <person name="Strong T."/>
        </authorList>
    </citation>
    <scope>NUCLEOTIDE SEQUENCE [LARGE SCALE GENOMIC DNA]</scope>
    <source>
        <strain evidence="2 3">MJM16</strain>
    </source>
</reference>
<sequence length="191" mass="19894">MKKHVRLATSIIALTALLATGASASAATQTIDGREGEDSAVVPVNGIIGEFDNTTPGPDPVDTNKWINVTLPTTALFYSEAGNVSNLVAPNYTITNNSARKVDVIVEDVENLQATSVIDSLSINTIELIDSGVKSTSLTGTDSLFELDDNSNAAAASNSFTFTGSASGALTLSDEVNPSFDLILKFIPIIS</sequence>